<keyword evidence="2" id="KW-1185">Reference proteome</keyword>
<organism evidence="1 2">
    <name type="scientific">Funneliformis caledonium</name>
    <dbReference type="NCBI Taxonomy" id="1117310"/>
    <lineage>
        <taxon>Eukaryota</taxon>
        <taxon>Fungi</taxon>
        <taxon>Fungi incertae sedis</taxon>
        <taxon>Mucoromycota</taxon>
        <taxon>Glomeromycotina</taxon>
        <taxon>Glomeromycetes</taxon>
        <taxon>Glomerales</taxon>
        <taxon>Glomeraceae</taxon>
        <taxon>Funneliformis</taxon>
    </lineage>
</organism>
<name>A0A9N8WQ20_9GLOM</name>
<accession>A0A9N8WQ20</accession>
<protein>
    <submittedName>
        <fullName evidence="1">14558_t:CDS:1</fullName>
    </submittedName>
</protein>
<proteinExistence type="predicted"/>
<gene>
    <name evidence="1" type="ORF">FCALED_LOCUS3371</name>
</gene>
<dbReference type="AlphaFoldDB" id="A0A9N8WQ20"/>
<dbReference type="OrthoDB" id="2393621at2759"/>
<evidence type="ECO:0000313" key="1">
    <source>
        <dbReference type="EMBL" id="CAG8494211.1"/>
    </source>
</evidence>
<sequence length="323" mass="37449">MSIVWAKVSLHNDFVLIQTTLNNNHNDDETFNKQLSLYSQQQQNQVSTPPTSPFLYVQSPLSCETSFSPCSSTSLSPIHTPTATNHSFQFTTNSSLPSSPIFPTEDTPDECYESVNGNDHDLSLTIMEQYQYNNESLTFCHERSNNFNTQPTFNNSNQEQKYSNDELFESSYERYNNDNDNKVSNVNPYIQSSSNHNIYYHESTQQLQSQSYILNARWQQNQYHASGQLKVSSIECQLQHLKHKDPYEERYVMDPGFVNSDLNVMNWTFIKPNFPLIFDQMYDKADGCFFLEGIPSEFIFDFRQHSDLLIEGNFVNEDFGQGY</sequence>
<dbReference type="EMBL" id="CAJVPQ010000584">
    <property type="protein sequence ID" value="CAG8494211.1"/>
    <property type="molecule type" value="Genomic_DNA"/>
</dbReference>
<dbReference type="Proteomes" id="UP000789570">
    <property type="component" value="Unassembled WGS sequence"/>
</dbReference>
<reference evidence="1" key="1">
    <citation type="submission" date="2021-06" db="EMBL/GenBank/DDBJ databases">
        <authorList>
            <person name="Kallberg Y."/>
            <person name="Tangrot J."/>
            <person name="Rosling A."/>
        </authorList>
    </citation>
    <scope>NUCLEOTIDE SEQUENCE</scope>
    <source>
        <strain evidence="1">UK204</strain>
    </source>
</reference>
<evidence type="ECO:0000313" key="2">
    <source>
        <dbReference type="Proteomes" id="UP000789570"/>
    </source>
</evidence>
<comment type="caution">
    <text evidence="1">The sequence shown here is derived from an EMBL/GenBank/DDBJ whole genome shotgun (WGS) entry which is preliminary data.</text>
</comment>